<name>A0A3N6RA94_BRACR</name>
<protein>
    <submittedName>
        <fullName evidence="1">Uncharacterized protein</fullName>
    </submittedName>
</protein>
<proteinExistence type="predicted"/>
<gene>
    <name evidence="1" type="ORF">F2Q70_00015500</name>
</gene>
<accession>A0A3N6RA94</accession>
<dbReference type="AlphaFoldDB" id="A0A3N6RA94"/>
<organism evidence="1">
    <name type="scientific">Brassica cretica</name>
    <name type="common">Mustard</name>
    <dbReference type="NCBI Taxonomy" id="69181"/>
    <lineage>
        <taxon>Eukaryota</taxon>
        <taxon>Viridiplantae</taxon>
        <taxon>Streptophyta</taxon>
        <taxon>Embryophyta</taxon>
        <taxon>Tracheophyta</taxon>
        <taxon>Spermatophyta</taxon>
        <taxon>Magnoliopsida</taxon>
        <taxon>eudicotyledons</taxon>
        <taxon>Gunneridae</taxon>
        <taxon>Pentapetalae</taxon>
        <taxon>rosids</taxon>
        <taxon>malvids</taxon>
        <taxon>Brassicales</taxon>
        <taxon>Brassicaceae</taxon>
        <taxon>Brassiceae</taxon>
        <taxon>Brassica</taxon>
    </lineage>
</organism>
<reference evidence="1" key="1">
    <citation type="submission" date="2019-12" db="EMBL/GenBank/DDBJ databases">
        <title>Genome sequencing and annotation of Brassica cretica.</title>
        <authorList>
            <person name="Studholme D.J."/>
            <person name="Sarris P.F."/>
        </authorList>
    </citation>
    <scope>NUCLEOTIDE SEQUENCE</scope>
    <source>
        <strain evidence="1">PFS-102/07</strain>
        <tissue evidence="1">Leaf</tissue>
    </source>
</reference>
<dbReference type="EMBL" id="QGKY02001250">
    <property type="protein sequence ID" value="KAF2561316.1"/>
    <property type="molecule type" value="Genomic_DNA"/>
</dbReference>
<evidence type="ECO:0000313" key="1">
    <source>
        <dbReference type="EMBL" id="KAF2561316.1"/>
    </source>
</evidence>
<sequence length="65" mass="7569">MSSLDRIDLQAVPPEAQEGTWCLEKSNKEVVKQNAPIMARKEEHSRQFFENSIFIEVVFCMVRNL</sequence>
<comment type="caution">
    <text evidence="1">The sequence shown here is derived from an EMBL/GenBank/DDBJ whole genome shotgun (WGS) entry which is preliminary data.</text>
</comment>